<proteinExistence type="predicted"/>
<protein>
    <submittedName>
        <fullName evidence="1">Uncharacterized protein</fullName>
    </submittedName>
</protein>
<dbReference type="EMBL" id="LAZR01000383">
    <property type="protein sequence ID" value="KKN71453.1"/>
    <property type="molecule type" value="Genomic_DNA"/>
</dbReference>
<organism evidence="1">
    <name type="scientific">marine sediment metagenome</name>
    <dbReference type="NCBI Taxonomy" id="412755"/>
    <lineage>
        <taxon>unclassified sequences</taxon>
        <taxon>metagenomes</taxon>
        <taxon>ecological metagenomes</taxon>
    </lineage>
</organism>
<sequence>MEITIRSSKILKQGERKDGTPYTWLAVIAEGTGVEYTTFDKKANAGAGAVLDIGEPIIKEGKHSFKECKVISEAPVSTGNGGNGNQMSKEEWADKDRLQLDAKFRNTALMTAGEKCEPGMQTVETADLYYRWLIGNLDVKNISILKQTMKPSVKTEETKTTVTEPIFEPEESILNIQELFAWLVEKNSWKNADFARSWIRNDFKDITDKMIDEEPGRVQAIIAKEKSWTV</sequence>
<comment type="caution">
    <text evidence="1">The sequence shown here is derived from an EMBL/GenBank/DDBJ whole genome shotgun (WGS) entry which is preliminary data.</text>
</comment>
<gene>
    <name evidence="1" type="ORF">LCGC14_0420320</name>
</gene>
<accession>A0A0F9W074</accession>
<name>A0A0F9W074_9ZZZZ</name>
<evidence type="ECO:0000313" key="1">
    <source>
        <dbReference type="EMBL" id="KKN71453.1"/>
    </source>
</evidence>
<reference evidence="1" key="1">
    <citation type="journal article" date="2015" name="Nature">
        <title>Complex archaea that bridge the gap between prokaryotes and eukaryotes.</title>
        <authorList>
            <person name="Spang A."/>
            <person name="Saw J.H."/>
            <person name="Jorgensen S.L."/>
            <person name="Zaremba-Niedzwiedzka K."/>
            <person name="Martijn J."/>
            <person name="Lind A.E."/>
            <person name="van Eijk R."/>
            <person name="Schleper C."/>
            <person name="Guy L."/>
            <person name="Ettema T.J."/>
        </authorList>
    </citation>
    <scope>NUCLEOTIDE SEQUENCE</scope>
</reference>
<dbReference type="AlphaFoldDB" id="A0A0F9W074"/>